<evidence type="ECO:0000256" key="8">
    <source>
        <dbReference type="ARBA" id="ARBA00022801"/>
    </source>
</evidence>
<dbReference type="PANTHER" id="PTHR35864">
    <property type="entry name" value="ZINC METALLOPROTEASE MJ0611-RELATED"/>
    <property type="match status" value="1"/>
</dbReference>
<evidence type="ECO:0000256" key="5">
    <source>
        <dbReference type="ARBA" id="ARBA00022670"/>
    </source>
</evidence>
<evidence type="ECO:0000313" key="14">
    <source>
        <dbReference type="EMBL" id="NWJ44583.1"/>
    </source>
</evidence>
<evidence type="ECO:0000256" key="12">
    <source>
        <dbReference type="ARBA" id="ARBA00023136"/>
    </source>
</evidence>
<keyword evidence="17" id="KW-1185">Reference proteome</keyword>
<dbReference type="CDD" id="cd06158">
    <property type="entry name" value="S2P-M50_like_1"/>
    <property type="match status" value="1"/>
</dbReference>
<keyword evidence="8" id="KW-0378">Hydrolase</keyword>
<dbReference type="Proteomes" id="UP000521676">
    <property type="component" value="Unassembled WGS sequence"/>
</dbReference>
<dbReference type="EMBL" id="JACATZ010000001">
    <property type="protein sequence ID" value="NWJ44583.1"/>
    <property type="molecule type" value="Genomic_DNA"/>
</dbReference>
<evidence type="ECO:0000313" key="16">
    <source>
        <dbReference type="Proteomes" id="UP000521676"/>
    </source>
</evidence>
<feature type="transmembrane region" description="Helical" evidence="13">
    <location>
        <begin position="90"/>
        <end position="112"/>
    </location>
</feature>
<dbReference type="GO" id="GO:0006508">
    <property type="term" value="P:proteolysis"/>
    <property type="evidence" value="ECO:0007669"/>
    <property type="project" value="UniProtKB-KW"/>
</dbReference>
<protein>
    <submittedName>
        <fullName evidence="14">Site-2 protease family protein</fullName>
    </submittedName>
</protein>
<dbReference type="EMBL" id="CP128399">
    <property type="protein sequence ID" value="WJW66473.1"/>
    <property type="molecule type" value="Genomic_DNA"/>
</dbReference>
<comment type="similarity">
    <text evidence="3">Belongs to the peptidase M50B family.</text>
</comment>
<evidence type="ECO:0000256" key="9">
    <source>
        <dbReference type="ARBA" id="ARBA00022833"/>
    </source>
</evidence>
<evidence type="ECO:0000256" key="13">
    <source>
        <dbReference type="SAM" id="Phobius"/>
    </source>
</evidence>
<evidence type="ECO:0000256" key="1">
    <source>
        <dbReference type="ARBA" id="ARBA00001947"/>
    </source>
</evidence>
<keyword evidence="9" id="KW-0862">Zinc</keyword>
<evidence type="ECO:0000256" key="7">
    <source>
        <dbReference type="ARBA" id="ARBA00022723"/>
    </source>
</evidence>
<dbReference type="GO" id="GO:0005886">
    <property type="term" value="C:plasma membrane"/>
    <property type="evidence" value="ECO:0007669"/>
    <property type="project" value="UniProtKB-SubCell"/>
</dbReference>
<name>A0A8T7LUL6_9CHLR</name>
<evidence type="ECO:0000256" key="11">
    <source>
        <dbReference type="ARBA" id="ARBA00023049"/>
    </source>
</evidence>
<keyword evidence="4" id="KW-1003">Cell membrane</keyword>
<evidence type="ECO:0000256" key="3">
    <source>
        <dbReference type="ARBA" id="ARBA00007931"/>
    </source>
</evidence>
<dbReference type="InterPro" id="IPR044537">
    <property type="entry name" value="Rip2-like"/>
</dbReference>
<comment type="subcellular location">
    <subcellularLocation>
        <location evidence="2">Cell membrane</location>
        <topology evidence="2">Multi-pass membrane protein</topology>
    </subcellularLocation>
</comment>
<evidence type="ECO:0000313" key="15">
    <source>
        <dbReference type="EMBL" id="WJW66473.1"/>
    </source>
</evidence>
<dbReference type="GO" id="GO:0008237">
    <property type="term" value="F:metallopeptidase activity"/>
    <property type="evidence" value="ECO:0007669"/>
    <property type="project" value="UniProtKB-KW"/>
</dbReference>
<dbReference type="InterPro" id="IPR052348">
    <property type="entry name" value="Metallopeptidase_M50B"/>
</dbReference>
<keyword evidence="7" id="KW-0479">Metal-binding</keyword>
<accession>A0A8T7LUL6</accession>
<keyword evidence="11" id="KW-0482">Metalloprotease</keyword>
<sequence>MTFSTAVFLAWVVAFIFGIAIREYLKALIADRLGDKRPRSQGRLTLNPTAHHHGLGLVLAFMASVGYPVITWGKPVEVNTNALRGGRGSTTLVSAVGILANLLLGWLIWLAASPYIRNAKSTDLLANFLSGLVLVNFLLFAFDLLPIPPLDGYYFIKGLLPAQWDVKLQSYETYGTLILVIVVLFIPFLFGIFSSRGGNPIFDFIINPIVRAVCGLFGIPLG</sequence>
<dbReference type="GO" id="GO:0046872">
    <property type="term" value="F:metal ion binding"/>
    <property type="evidence" value="ECO:0007669"/>
    <property type="project" value="UniProtKB-KW"/>
</dbReference>
<keyword evidence="12 13" id="KW-0472">Membrane</keyword>
<evidence type="ECO:0000256" key="10">
    <source>
        <dbReference type="ARBA" id="ARBA00022989"/>
    </source>
</evidence>
<feature type="transmembrane region" description="Helical" evidence="13">
    <location>
        <begin position="174"/>
        <end position="194"/>
    </location>
</feature>
<reference evidence="14 16" key="1">
    <citation type="submission" date="2020-06" db="EMBL/GenBank/DDBJ databases">
        <title>Anoxygenic phototrophic Chloroflexota member uses a Type I reaction center.</title>
        <authorList>
            <person name="Tsuji J.M."/>
            <person name="Shaw N.A."/>
            <person name="Nagashima S."/>
            <person name="Venkiteswaran J."/>
            <person name="Schiff S.L."/>
            <person name="Hanada S."/>
            <person name="Tank M."/>
            <person name="Neufeld J.D."/>
        </authorList>
    </citation>
    <scope>NUCLEOTIDE SEQUENCE [LARGE SCALE GENOMIC DNA]</scope>
    <source>
        <strain evidence="14">L227-S17</strain>
    </source>
</reference>
<gene>
    <name evidence="14" type="ORF">HXX08_01775</name>
    <name evidence="15" type="ORF">OZ401_002275</name>
</gene>
<comment type="cofactor">
    <cofactor evidence="1">
        <name>Zn(2+)</name>
        <dbReference type="ChEBI" id="CHEBI:29105"/>
    </cofactor>
</comment>
<dbReference type="Proteomes" id="UP001431572">
    <property type="component" value="Chromosome 1"/>
</dbReference>
<evidence type="ECO:0000256" key="6">
    <source>
        <dbReference type="ARBA" id="ARBA00022692"/>
    </source>
</evidence>
<reference evidence="15" key="2">
    <citation type="journal article" date="2024" name="Nature">
        <title>Anoxygenic phototroph of the Chloroflexota uses a type I reaction centre.</title>
        <authorList>
            <person name="Tsuji J.M."/>
            <person name="Shaw N.A."/>
            <person name="Nagashima S."/>
            <person name="Venkiteswaran J.J."/>
            <person name="Schiff S.L."/>
            <person name="Watanabe T."/>
            <person name="Fukui M."/>
            <person name="Hanada S."/>
            <person name="Tank M."/>
            <person name="Neufeld J.D."/>
        </authorList>
    </citation>
    <scope>NUCLEOTIDE SEQUENCE</scope>
    <source>
        <strain evidence="15">L227-S17</strain>
    </source>
</reference>
<evidence type="ECO:0000256" key="2">
    <source>
        <dbReference type="ARBA" id="ARBA00004651"/>
    </source>
</evidence>
<organism evidence="14 16">
    <name type="scientific">Candidatus Chlorohelix allophototropha</name>
    <dbReference type="NCBI Taxonomy" id="3003348"/>
    <lineage>
        <taxon>Bacteria</taxon>
        <taxon>Bacillati</taxon>
        <taxon>Chloroflexota</taxon>
        <taxon>Chloroflexia</taxon>
        <taxon>Candidatus Chloroheliales</taxon>
        <taxon>Candidatus Chloroheliaceae</taxon>
        <taxon>Candidatus Chlorohelix</taxon>
    </lineage>
</organism>
<proteinExistence type="inferred from homology"/>
<dbReference type="PANTHER" id="PTHR35864:SF1">
    <property type="entry name" value="ZINC METALLOPROTEASE YWHC-RELATED"/>
    <property type="match status" value="1"/>
</dbReference>
<evidence type="ECO:0000256" key="4">
    <source>
        <dbReference type="ARBA" id="ARBA00022475"/>
    </source>
</evidence>
<dbReference type="AlphaFoldDB" id="A0A8T7LUL6"/>
<keyword evidence="6 13" id="KW-0812">Transmembrane</keyword>
<feature type="transmembrane region" description="Helical" evidence="13">
    <location>
        <begin position="124"/>
        <end position="142"/>
    </location>
</feature>
<evidence type="ECO:0000313" key="17">
    <source>
        <dbReference type="Proteomes" id="UP001431572"/>
    </source>
</evidence>
<keyword evidence="10 13" id="KW-1133">Transmembrane helix</keyword>
<keyword evidence="5 14" id="KW-0645">Protease</keyword>
<feature type="transmembrane region" description="Helical" evidence="13">
    <location>
        <begin position="50"/>
        <end position="70"/>
    </location>
</feature>
<feature type="transmembrane region" description="Helical" evidence="13">
    <location>
        <begin position="6"/>
        <end position="29"/>
    </location>
</feature>
<dbReference type="RefSeq" id="WP_341468360.1">
    <property type="nucleotide sequence ID" value="NZ_CP128399.1"/>
</dbReference>